<dbReference type="SUPFAM" id="SSF51658">
    <property type="entry name" value="Xylose isomerase-like"/>
    <property type="match status" value="1"/>
</dbReference>
<dbReference type="InterPro" id="IPR013022">
    <property type="entry name" value="Xyl_isomerase-like_TIM-brl"/>
</dbReference>
<protein>
    <submittedName>
        <fullName evidence="2">Sugar phosphate isomerase/epimerase</fullName>
    </submittedName>
</protein>
<evidence type="ECO:0000313" key="3">
    <source>
        <dbReference type="Proteomes" id="UP000321562"/>
    </source>
</evidence>
<proteinExistence type="predicted"/>
<dbReference type="InterPro" id="IPR036237">
    <property type="entry name" value="Xyl_isomerase-like_sf"/>
</dbReference>
<comment type="caution">
    <text evidence="2">The sequence shown here is derived from an EMBL/GenBank/DDBJ whole genome shotgun (WGS) entry which is preliminary data.</text>
</comment>
<dbReference type="AlphaFoldDB" id="A0A5C6RZF3"/>
<dbReference type="InterPro" id="IPR050312">
    <property type="entry name" value="IolE/XylAMocC-like"/>
</dbReference>
<keyword evidence="2" id="KW-0413">Isomerase</keyword>
<sequence length="268" mass="28488">MKRKLGVAHLTAINLAPPDFIEAAAAAGFDHVGLRLLRVTQTSPGYPLMKNAAMMAETKRALAETGMRVGDIEFVKIEPATDPARLCAFLDAGAELGARHVICAPYDPDLSRLADNLGAMDALAAGRGLSIVLEFFPWTVVRDLAAAFRVVQAAGERVGILADSLHFDRSGSSLEMLHDIPPARLPFAHLADAPVRSAYTETELLHTARDERLPPGEGEIALTAFIDSLPPDIPLSAEVPMTALSASEGDAPVLGRVARACRKLLAKA</sequence>
<evidence type="ECO:0000259" key="1">
    <source>
        <dbReference type="Pfam" id="PF01261"/>
    </source>
</evidence>
<accession>A0A5C6RZF3</accession>
<organism evidence="2 3">
    <name type="scientific">Paracoccus aurantiacus</name>
    <dbReference type="NCBI Taxonomy" id="2599412"/>
    <lineage>
        <taxon>Bacteria</taxon>
        <taxon>Pseudomonadati</taxon>
        <taxon>Pseudomonadota</taxon>
        <taxon>Alphaproteobacteria</taxon>
        <taxon>Rhodobacterales</taxon>
        <taxon>Paracoccaceae</taxon>
        <taxon>Paracoccus</taxon>
    </lineage>
</organism>
<keyword evidence="3" id="KW-1185">Reference proteome</keyword>
<dbReference type="RefSeq" id="WP_147100224.1">
    <property type="nucleotide sequence ID" value="NZ_JBHUFH010000010.1"/>
</dbReference>
<dbReference type="Gene3D" id="3.20.20.150">
    <property type="entry name" value="Divalent-metal-dependent TIM barrel enzymes"/>
    <property type="match status" value="1"/>
</dbReference>
<dbReference type="EMBL" id="VOPL01000007">
    <property type="protein sequence ID" value="TXB67484.1"/>
    <property type="molecule type" value="Genomic_DNA"/>
</dbReference>
<feature type="domain" description="Xylose isomerase-like TIM barrel" evidence="1">
    <location>
        <begin position="21"/>
        <end position="229"/>
    </location>
</feature>
<gene>
    <name evidence="2" type="ORF">FQV27_15420</name>
</gene>
<dbReference type="PANTHER" id="PTHR12110:SF48">
    <property type="entry name" value="BLL3656 PROTEIN"/>
    <property type="match status" value="1"/>
</dbReference>
<name>A0A5C6RZF3_9RHOB</name>
<dbReference type="PANTHER" id="PTHR12110">
    <property type="entry name" value="HYDROXYPYRUVATE ISOMERASE"/>
    <property type="match status" value="1"/>
</dbReference>
<reference evidence="2 3" key="1">
    <citation type="submission" date="2019-08" db="EMBL/GenBank/DDBJ databases">
        <authorList>
            <person name="Ye J."/>
        </authorList>
    </citation>
    <scope>NUCLEOTIDE SEQUENCE [LARGE SCALE GENOMIC DNA]</scope>
    <source>
        <strain evidence="2 3">TK008</strain>
    </source>
</reference>
<dbReference type="Pfam" id="PF01261">
    <property type="entry name" value="AP_endonuc_2"/>
    <property type="match status" value="1"/>
</dbReference>
<dbReference type="Proteomes" id="UP000321562">
    <property type="component" value="Unassembled WGS sequence"/>
</dbReference>
<dbReference type="GO" id="GO:0016853">
    <property type="term" value="F:isomerase activity"/>
    <property type="evidence" value="ECO:0007669"/>
    <property type="project" value="UniProtKB-KW"/>
</dbReference>
<dbReference type="OrthoDB" id="9072761at2"/>
<evidence type="ECO:0000313" key="2">
    <source>
        <dbReference type="EMBL" id="TXB67484.1"/>
    </source>
</evidence>